<reference evidence="6 7" key="1">
    <citation type="submission" date="2016-04" db="EMBL/GenBank/DDBJ databases">
        <title>Multiple horizontal gene transfer events from other fungi enriched the ability of the initially mycotrophic fungus Trichoderma (Ascomycota) to feed on dead plant biomass.</title>
        <authorList>
            <person name="Atanasova L."/>
            <person name="Chenthamara K."/>
            <person name="Zhang J."/>
            <person name="Grujic M."/>
            <person name="Henrissat B."/>
            <person name="Kuo A."/>
            <person name="Aertz A."/>
            <person name="Salamov A."/>
            <person name="Lipzen A."/>
            <person name="Labutti K."/>
            <person name="Barry K."/>
            <person name="Miao Y."/>
            <person name="Rahimi M.J."/>
            <person name="Shen Q."/>
            <person name="Grigoriev I.V."/>
            <person name="Kubicek C.P."/>
            <person name="Druzhinina I.S."/>
        </authorList>
    </citation>
    <scope>NUCLEOTIDE SEQUENCE [LARGE SCALE GENOMIC DNA]</scope>
    <source>
        <strain evidence="6 7">NJAU 4742</strain>
    </source>
</reference>
<dbReference type="AlphaFoldDB" id="A0A1T3CYN5"/>
<dbReference type="PRINTS" id="PR00819">
    <property type="entry name" value="CBXCFQXSUPER"/>
</dbReference>
<gene>
    <name evidence="6" type="ORF">A0O28_0062970</name>
</gene>
<dbReference type="PANTHER" id="PTHR43392:SF2">
    <property type="entry name" value="AAA-TYPE ATPASE FAMILY PROTEIN _ ANKYRIN REPEAT FAMILY PROTEIN"/>
    <property type="match status" value="1"/>
</dbReference>
<feature type="region of interest" description="Disordered" evidence="4">
    <location>
        <begin position="242"/>
        <end position="278"/>
    </location>
</feature>
<dbReference type="SMART" id="SM00382">
    <property type="entry name" value="AAA"/>
    <property type="match status" value="2"/>
</dbReference>
<dbReference type="GO" id="GO:0005524">
    <property type="term" value="F:ATP binding"/>
    <property type="evidence" value="ECO:0007669"/>
    <property type="project" value="UniProtKB-KW"/>
</dbReference>
<dbReference type="InterPro" id="IPR003593">
    <property type="entry name" value="AAA+_ATPase"/>
</dbReference>
<proteinExistence type="inferred from homology"/>
<evidence type="ECO:0000256" key="2">
    <source>
        <dbReference type="ARBA" id="ARBA00022741"/>
    </source>
</evidence>
<sequence length="1152" mass="129737">MTDDLSDWEETIDPQPHEDCGVGDSDVVNIDALEQTEDISHQATDETANIELKNKECLVDEPSAEDSAKDPSGCIADMVPEFFSTTALVENDTEDTYGSVLPKNDSSNDPFSSDDRSDERREAMRLDDHQGTSNHDVESSSDTGPPPFYSQIQNNIVDAFEVNDSHRAQNKQENPAETREEGIGELICENTTCPSDTEKLRSESPKTREEEKSSSEMNEQKGSSDLSSEDLVNAAGIYLPESPYFNPFGSPTEGERGSRRGSIDAIPSLDDTPPTELFADSPMREVWELQKRKLDQTNETMDKVVDMIGIDHIKAAFLEIKGKIDTARSRREHLRKHDLNIILTGNPGTGKRTLSEFYFAFLKNCSVWDLTSESPEYESMSGRMLINTTKVQQVVDSIRDGVFSLYDAGFVDDDACAFLIDALNNRPGVVLIMSGSADHMSSLLGSSPNGRWLFPRRFHIEDYNDEELRNIFLRMVRQDNFKIEGGLTGPYPRILARRVGYGREEPGFGNAHELRLSYLNILERQASRLRKKLVKIDDLWVEPAPDENLLTGEDILGPEPEDCREKCDSWKKLEKMAGLDDVKLAISKNFDRAKVNYRREIDGKKLLNTSLNRVFLGPPGTGKTTVAKFYGQIIAEVGLVPNREVVFKVPSDFIGRYIGESEFKTNAIINATKGKVLIIDDAHMFFNGSDATDGTDIFRLACIDVIVSKIHNRPGEGRCIILIGYPDRMEEMFQKCNPGLRRRFPLEEAFRFYDYDDERLREILDLKMEESEIKASTAAMEVAAEVLRRARDRPNFGNGGDIVNLLNEAKWHDARKTKKLNGDKPALGQEAVATYGLAHTNSFGLHDLDMTNITLEPEDFDPNYNRGSTAAERCRALFDGLIGFEETIQLFTSYQRTAENLRRKNKNPRDTIPFTFVFKGPPGTGKTHTARIVGQIFYDMGILSTNEVVECSASQLIGKYVGHTGPKVIDLFEKSLGKVLFVDEAYRLGFSGRNSFGDEAVAEMVDCMTKPRYQRKLVIVLAGYTREMDLLMKVNAGLRGRFTTEINFRPMKPRATLQYLQTLLSKQDIELSEDNDVETNEHETIIRLLMKLGMTNGWSNGRDVNTLAGMITEHAYNYSEVEEDGKGLFVQRRDLIKFLKDMLRQRIKGGVA</sequence>
<evidence type="ECO:0000313" key="6">
    <source>
        <dbReference type="EMBL" id="OPB46176.1"/>
    </source>
</evidence>
<dbReference type="Gene3D" id="1.10.8.60">
    <property type="match status" value="2"/>
</dbReference>
<evidence type="ECO:0000256" key="4">
    <source>
        <dbReference type="SAM" id="MobiDB-lite"/>
    </source>
</evidence>
<keyword evidence="7" id="KW-1185">Reference proteome</keyword>
<dbReference type="OrthoDB" id="2423195at2759"/>
<feature type="region of interest" description="Disordered" evidence="4">
    <location>
        <begin position="1"/>
        <end position="24"/>
    </location>
</feature>
<protein>
    <recommendedName>
        <fullName evidence="5">AAA+ ATPase domain-containing protein</fullName>
    </recommendedName>
</protein>
<dbReference type="PANTHER" id="PTHR43392">
    <property type="entry name" value="AAA-TYPE ATPASE FAMILY PROTEIN / ANKYRIN REPEAT FAMILY PROTEIN"/>
    <property type="match status" value="1"/>
</dbReference>
<feature type="domain" description="AAA+ ATPase" evidence="5">
    <location>
        <begin position="912"/>
        <end position="1052"/>
    </location>
</feature>
<dbReference type="GO" id="GO:0016887">
    <property type="term" value="F:ATP hydrolysis activity"/>
    <property type="evidence" value="ECO:0007669"/>
    <property type="project" value="InterPro"/>
</dbReference>
<evidence type="ECO:0000259" key="5">
    <source>
        <dbReference type="SMART" id="SM00382"/>
    </source>
</evidence>
<feature type="compositionally biased region" description="Basic and acidic residues" evidence="4">
    <location>
        <begin position="253"/>
        <end position="262"/>
    </location>
</feature>
<keyword evidence="3" id="KW-0067">ATP-binding</keyword>
<feature type="compositionally biased region" description="Basic and acidic residues" evidence="4">
    <location>
        <begin position="196"/>
        <end position="214"/>
    </location>
</feature>
<dbReference type="InterPro" id="IPR000641">
    <property type="entry name" value="CbxX/CfxQ"/>
</dbReference>
<dbReference type="Pfam" id="PF17866">
    <property type="entry name" value="AAA_lid_6"/>
    <property type="match status" value="1"/>
</dbReference>
<feature type="region of interest" description="Disordered" evidence="4">
    <location>
        <begin position="93"/>
        <end position="228"/>
    </location>
</feature>
<accession>A0A1T3CYN5</accession>
<dbReference type="FunFam" id="3.40.50.300:FF:000216">
    <property type="entry name" value="Type VII secretion ATPase EccA"/>
    <property type="match status" value="2"/>
</dbReference>
<feature type="compositionally biased region" description="Polar residues" evidence="4">
    <location>
        <begin position="215"/>
        <end position="226"/>
    </location>
</feature>
<dbReference type="InterPro" id="IPR027417">
    <property type="entry name" value="P-loop_NTPase"/>
</dbReference>
<dbReference type="Pfam" id="PF00004">
    <property type="entry name" value="AAA"/>
    <property type="match status" value="2"/>
</dbReference>
<dbReference type="Gene3D" id="3.40.50.300">
    <property type="entry name" value="P-loop containing nucleotide triphosphate hydrolases"/>
    <property type="match status" value="3"/>
</dbReference>
<dbReference type="Proteomes" id="UP000191004">
    <property type="component" value="Unassembled WGS sequence"/>
</dbReference>
<dbReference type="CDD" id="cd00009">
    <property type="entry name" value="AAA"/>
    <property type="match status" value="2"/>
</dbReference>
<dbReference type="SUPFAM" id="SSF52540">
    <property type="entry name" value="P-loop containing nucleoside triphosphate hydrolases"/>
    <property type="match status" value="3"/>
</dbReference>
<dbReference type="InterPro" id="IPR003959">
    <property type="entry name" value="ATPase_AAA_core"/>
</dbReference>
<dbReference type="EMBL" id="LVVK01000003">
    <property type="protein sequence ID" value="OPB46176.1"/>
    <property type="molecule type" value="Genomic_DNA"/>
</dbReference>
<feature type="compositionally biased region" description="Basic and acidic residues" evidence="4">
    <location>
        <begin position="113"/>
        <end position="138"/>
    </location>
</feature>
<evidence type="ECO:0000256" key="1">
    <source>
        <dbReference type="ARBA" id="ARBA00010378"/>
    </source>
</evidence>
<feature type="domain" description="AAA+ ATPase" evidence="5">
    <location>
        <begin position="609"/>
        <end position="750"/>
    </location>
</feature>
<keyword evidence="2" id="KW-0547">Nucleotide-binding</keyword>
<dbReference type="InterPro" id="IPR050773">
    <property type="entry name" value="CbxX/CfxQ_RuBisCO_ESX"/>
</dbReference>
<comment type="similarity">
    <text evidence="1">Belongs to the CbxX/CfxQ family.</text>
</comment>
<evidence type="ECO:0000313" key="7">
    <source>
        <dbReference type="Proteomes" id="UP000191004"/>
    </source>
</evidence>
<feature type="compositionally biased region" description="Acidic residues" evidence="4">
    <location>
        <begin position="1"/>
        <end position="12"/>
    </location>
</feature>
<dbReference type="InterPro" id="IPR041627">
    <property type="entry name" value="AAA_lid_6"/>
</dbReference>
<evidence type="ECO:0000256" key="3">
    <source>
        <dbReference type="ARBA" id="ARBA00022840"/>
    </source>
</evidence>
<comment type="caution">
    <text evidence="6">The sequence shown here is derived from an EMBL/GenBank/DDBJ whole genome shotgun (WGS) entry which is preliminary data.</text>
</comment>
<name>A0A1T3CYN5_9HYPO</name>
<organism evidence="6 7">
    <name type="scientific">Trichoderma guizhouense</name>
    <dbReference type="NCBI Taxonomy" id="1491466"/>
    <lineage>
        <taxon>Eukaryota</taxon>
        <taxon>Fungi</taxon>
        <taxon>Dikarya</taxon>
        <taxon>Ascomycota</taxon>
        <taxon>Pezizomycotina</taxon>
        <taxon>Sordariomycetes</taxon>
        <taxon>Hypocreomycetidae</taxon>
        <taxon>Hypocreales</taxon>
        <taxon>Hypocreaceae</taxon>
        <taxon>Trichoderma</taxon>
    </lineage>
</organism>